<evidence type="ECO:0000313" key="18">
    <source>
        <dbReference type="Proteomes" id="UP000772181"/>
    </source>
</evidence>
<dbReference type="CDD" id="cd00114">
    <property type="entry name" value="LIGANc"/>
    <property type="match status" value="1"/>
</dbReference>
<dbReference type="Pfam" id="PF12826">
    <property type="entry name" value="HHH_2"/>
    <property type="match status" value="1"/>
</dbReference>
<dbReference type="Gene3D" id="3.40.50.10190">
    <property type="entry name" value="BRCT domain"/>
    <property type="match status" value="1"/>
</dbReference>
<dbReference type="Proteomes" id="UP000772181">
    <property type="component" value="Unassembled WGS sequence"/>
</dbReference>
<keyword evidence="7 14" id="KW-0227">DNA damage</keyword>
<evidence type="ECO:0000256" key="13">
    <source>
        <dbReference type="ARBA" id="ARBA00060881"/>
    </source>
</evidence>
<feature type="binding site" evidence="14">
    <location>
        <position position="136"/>
    </location>
    <ligand>
        <name>NAD(+)</name>
        <dbReference type="ChEBI" id="CHEBI:57540"/>
    </ligand>
</feature>
<organism evidence="17 18">
    <name type="scientific">Tectimicrobiota bacterium</name>
    <dbReference type="NCBI Taxonomy" id="2528274"/>
    <lineage>
        <taxon>Bacteria</taxon>
        <taxon>Pseudomonadati</taxon>
        <taxon>Nitrospinota/Tectimicrobiota group</taxon>
        <taxon>Candidatus Tectimicrobiota</taxon>
    </lineage>
</organism>
<dbReference type="Gene3D" id="6.20.10.30">
    <property type="match status" value="1"/>
</dbReference>
<dbReference type="PANTHER" id="PTHR23389">
    <property type="entry name" value="CHROMOSOME TRANSMISSION FIDELITY FACTOR 18"/>
    <property type="match status" value="1"/>
</dbReference>
<dbReference type="SMART" id="SM00292">
    <property type="entry name" value="BRCT"/>
    <property type="match status" value="1"/>
</dbReference>
<evidence type="ECO:0000256" key="11">
    <source>
        <dbReference type="ARBA" id="ARBA00023204"/>
    </source>
</evidence>
<keyword evidence="4 14" id="KW-0436">Ligase</keyword>
<feature type="binding site" evidence="14">
    <location>
        <position position="428"/>
    </location>
    <ligand>
        <name>Zn(2+)</name>
        <dbReference type="ChEBI" id="CHEBI:29105"/>
    </ligand>
</feature>
<evidence type="ECO:0000259" key="16">
    <source>
        <dbReference type="PROSITE" id="PS50172"/>
    </source>
</evidence>
<dbReference type="GO" id="GO:0005829">
    <property type="term" value="C:cytosol"/>
    <property type="evidence" value="ECO:0007669"/>
    <property type="project" value="TreeGrafter"/>
</dbReference>
<dbReference type="InterPro" id="IPR004150">
    <property type="entry name" value="NAD_DNA_ligase_OB"/>
</dbReference>
<comment type="caution">
    <text evidence="14">Lacks conserved residue(s) required for the propagation of feature annotation.</text>
</comment>
<keyword evidence="9 14" id="KW-0460">Magnesium</keyword>
<dbReference type="SUPFAM" id="SSF50249">
    <property type="entry name" value="Nucleic acid-binding proteins"/>
    <property type="match status" value="1"/>
</dbReference>
<dbReference type="PROSITE" id="PS50172">
    <property type="entry name" value="BRCT"/>
    <property type="match status" value="1"/>
</dbReference>
<gene>
    <name evidence="14 17" type="primary">ligA</name>
    <name evidence="17" type="ORF">HY730_07085</name>
</gene>
<dbReference type="InterPro" id="IPR003583">
    <property type="entry name" value="Hlx-hairpin-Hlx_DNA-bd_motif"/>
</dbReference>
<proteinExistence type="inferred from homology"/>
<dbReference type="SMART" id="SM00278">
    <property type="entry name" value="HhH1"/>
    <property type="match status" value="4"/>
</dbReference>
<sequence>MSEEIKKQIEKLRKEIIYHERKYYVEDQPEISDYEFDQLMNQLIILEEQYPQYLSPDSPTQRVGGQPAEGFPTVTHMIPMLSLDNTYSSQELREFDQRVKKGLGSGKIEYVVELKIDGLGVALLYEKGVLVRGSTRGNGVEGEEITQNLKTIRSIPLRLSTDTPLLEVRGEVFLSIKGFKEINKEREIQGETLFANPRNAAAGSVRLLDPRLTAARPLDIFIYALTYLENYQFKTHYESLQFLKKLGFKLNPHSKLCSNMEEVLACAGLWQEKRDELDYEIDGLVVKVNDLEQQLRLGLTSKHPRWAIAYKFPARQATTRIKDILVNVGRTGTLTPVAILEPVELSGITISRATLHNEDEIRRKDILVGDVVVIERGGDVIPKVVKVIESKRTGTEHDFKMPKSCPSCGALVYRPEGEVAARCTGASCPAQLKEKLHHFASRTAMDVEHLGPSTIELLLGKGLVCDFADLYSLKMEDLLSLERMAEKSAQNLLDAIERSKQVGFDRLLFALGIRHVGQRAARLLAQNFPSMEDLYKTEREDLQAIPEIGPTIADSVVMFFSQDQNKRLLERLKTAGLKTGTERKVATSEKLAGKQFVLTGALKDFTRDQAKKMIEDLGGRVTSSVSQKTDYVIVGQDPGSKYTQAQMLKVPLISEEEFKKLLSS</sequence>
<dbReference type="PANTHER" id="PTHR23389:SF9">
    <property type="entry name" value="DNA LIGASE"/>
    <property type="match status" value="1"/>
</dbReference>
<dbReference type="Pfam" id="PF00533">
    <property type="entry name" value="BRCT"/>
    <property type="match status" value="1"/>
</dbReference>
<evidence type="ECO:0000256" key="12">
    <source>
        <dbReference type="ARBA" id="ARBA00034005"/>
    </source>
</evidence>
<evidence type="ECO:0000256" key="9">
    <source>
        <dbReference type="ARBA" id="ARBA00022842"/>
    </source>
</evidence>
<comment type="function">
    <text evidence="1 14">DNA ligase that catalyzes the formation of phosphodiester linkages between 5'-phosphoryl and 3'-hydroxyl groups in double-stranded DNA using NAD as a coenzyme and as the energy source for the reaction. It is essential for DNA replication and repair of damaged DNA.</text>
</comment>
<dbReference type="EC" id="6.5.1.2" evidence="2 14"/>
<dbReference type="SUPFAM" id="SSF47781">
    <property type="entry name" value="RuvA domain 2-like"/>
    <property type="match status" value="1"/>
</dbReference>
<evidence type="ECO:0000256" key="10">
    <source>
        <dbReference type="ARBA" id="ARBA00023027"/>
    </source>
</evidence>
<comment type="cofactor">
    <cofactor evidence="14">
        <name>Mg(2+)</name>
        <dbReference type="ChEBI" id="CHEBI:18420"/>
    </cofactor>
    <cofactor evidence="14">
        <name>Mn(2+)</name>
        <dbReference type="ChEBI" id="CHEBI:29035"/>
    </cofactor>
</comment>
<dbReference type="InterPro" id="IPR041663">
    <property type="entry name" value="DisA/LigA_HHH"/>
</dbReference>
<dbReference type="InterPro" id="IPR004149">
    <property type="entry name" value="Znf_DNAligase_C4"/>
</dbReference>
<evidence type="ECO:0000256" key="14">
    <source>
        <dbReference type="HAMAP-Rule" id="MF_01588"/>
    </source>
</evidence>
<comment type="catalytic activity">
    <reaction evidence="12 14 15">
        <text>NAD(+) + (deoxyribonucleotide)n-3'-hydroxyl + 5'-phospho-(deoxyribonucleotide)m = (deoxyribonucleotide)n+m + AMP + beta-nicotinamide D-nucleotide.</text>
        <dbReference type="EC" id="6.5.1.2"/>
    </reaction>
</comment>
<dbReference type="GO" id="GO:0006281">
    <property type="term" value="P:DNA repair"/>
    <property type="evidence" value="ECO:0007669"/>
    <property type="project" value="UniProtKB-KW"/>
</dbReference>
<evidence type="ECO:0000256" key="2">
    <source>
        <dbReference type="ARBA" id="ARBA00012722"/>
    </source>
</evidence>
<dbReference type="InterPro" id="IPR012340">
    <property type="entry name" value="NA-bd_OB-fold"/>
</dbReference>
<feature type="binding site" evidence="14">
    <location>
        <position position="287"/>
    </location>
    <ligand>
        <name>NAD(+)</name>
        <dbReference type="ChEBI" id="CHEBI:57540"/>
    </ligand>
</feature>
<dbReference type="InterPro" id="IPR010994">
    <property type="entry name" value="RuvA_2-like"/>
</dbReference>
<dbReference type="Pfam" id="PF03120">
    <property type="entry name" value="OB_DNA_ligase"/>
    <property type="match status" value="1"/>
</dbReference>
<keyword evidence="14" id="KW-0464">Manganese</keyword>
<evidence type="ECO:0000256" key="8">
    <source>
        <dbReference type="ARBA" id="ARBA00022833"/>
    </source>
</evidence>
<evidence type="ECO:0000256" key="3">
    <source>
        <dbReference type="ARBA" id="ARBA00013308"/>
    </source>
</evidence>
<feature type="binding site" evidence="14">
    <location>
        <begin position="82"/>
        <end position="83"/>
    </location>
    <ligand>
        <name>NAD(+)</name>
        <dbReference type="ChEBI" id="CHEBI:57540"/>
    </ligand>
</feature>
<dbReference type="Pfam" id="PF14520">
    <property type="entry name" value="HHH_5"/>
    <property type="match status" value="1"/>
</dbReference>
<accession>A0A933LQF5</accession>
<dbReference type="HAMAP" id="MF_01588">
    <property type="entry name" value="DNA_ligase_A"/>
    <property type="match status" value="1"/>
</dbReference>
<dbReference type="Gene3D" id="1.10.150.20">
    <property type="entry name" value="5' to 3' exonuclease, C-terminal subdomain"/>
    <property type="match status" value="2"/>
</dbReference>
<dbReference type="EMBL" id="JACQWF010000317">
    <property type="protein sequence ID" value="MBI4596128.1"/>
    <property type="molecule type" value="Genomic_DNA"/>
</dbReference>
<feature type="domain" description="BRCT" evidence="16">
    <location>
        <begin position="586"/>
        <end position="664"/>
    </location>
</feature>
<dbReference type="FunFam" id="2.40.50.140:FF:000012">
    <property type="entry name" value="DNA ligase"/>
    <property type="match status" value="1"/>
</dbReference>
<keyword evidence="11 14" id="KW-0234">DNA repair</keyword>
<dbReference type="SUPFAM" id="SSF56091">
    <property type="entry name" value="DNA ligase/mRNA capping enzyme, catalytic domain"/>
    <property type="match status" value="1"/>
</dbReference>
<dbReference type="AlphaFoldDB" id="A0A933LQF5"/>
<dbReference type="InterPro" id="IPR033136">
    <property type="entry name" value="DNA_ligase_CS"/>
</dbReference>
<dbReference type="CDD" id="cd17748">
    <property type="entry name" value="BRCT_DNA_ligase_like"/>
    <property type="match status" value="1"/>
</dbReference>
<reference evidence="17" key="1">
    <citation type="submission" date="2020-07" db="EMBL/GenBank/DDBJ databases">
        <title>Huge and variable diversity of episymbiotic CPR bacteria and DPANN archaea in groundwater ecosystems.</title>
        <authorList>
            <person name="He C.Y."/>
            <person name="Keren R."/>
            <person name="Whittaker M."/>
            <person name="Farag I.F."/>
            <person name="Doudna J."/>
            <person name="Cate J.H.D."/>
            <person name="Banfield J.F."/>
        </authorList>
    </citation>
    <scope>NUCLEOTIDE SEQUENCE</scope>
    <source>
        <strain evidence="17">NC_groundwater_1482_Ag_S-0.65um_47_24</strain>
    </source>
</reference>
<keyword evidence="8 14" id="KW-0862">Zinc</keyword>
<dbReference type="FunFam" id="1.10.150.20:FF:000006">
    <property type="entry name" value="DNA ligase"/>
    <property type="match status" value="1"/>
</dbReference>
<dbReference type="PIRSF" id="PIRSF001604">
    <property type="entry name" value="LigA"/>
    <property type="match status" value="1"/>
</dbReference>
<dbReference type="InterPro" id="IPR013840">
    <property type="entry name" value="DNAligase_N"/>
</dbReference>
<evidence type="ECO:0000313" key="17">
    <source>
        <dbReference type="EMBL" id="MBI4596128.1"/>
    </source>
</evidence>
<dbReference type="FunFam" id="3.30.470.30:FF:000001">
    <property type="entry name" value="DNA ligase"/>
    <property type="match status" value="1"/>
</dbReference>
<dbReference type="Gene3D" id="2.40.50.140">
    <property type="entry name" value="Nucleic acid-binding proteins"/>
    <property type="match status" value="1"/>
</dbReference>
<dbReference type="SUPFAM" id="SSF52113">
    <property type="entry name" value="BRCT domain"/>
    <property type="match status" value="1"/>
</dbReference>
<keyword evidence="5 14" id="KW-0235">DNA replication</keyword>
<dbReference type="GO" id="GO:0003677">
    <property type="term" value="F:DNA binding"/>
    <property type="evidence" value="ECO:0007669"/>
    <property type="project" value="InterPro"/>
</dbReference>
<evidence type="ECO:0000256" key="1">
    <source>
        <dbReference type="ARBA" id="ARBA00004067"/>
    </source>
</evidence>
<dbReference type="GO" id="GO:0003911">
    <property type="term" value="F:DNA ligase (NAD+) activity"/>
    <property type="evidence" value="ECO:0007669"/>
    <property type="project" value="UniProtKB-UniRule"/>
</dbReference>
<comment type="similarity">
    <text evidence="13 14">Belongs to the NAD-dependent DNA ligase family. LigA subfamily.</text>
</comment>
<dbReference type="Pfam" id="PF22745">
    <property type="entry name" value="Nlig-Ia"/>
    <property type="match status" value="1"/>
</dbReference>
<dbReference type="NCBIfam" id="NF005932">
    <property type="entry name" value="PRK07956.1"/>
    <property type="match status" value="1"/>
</dbReference>
<comment type="caution">
    <text evidence="17">The sequence shown here is derived from an EMBL/GenBank/DDBJ whole genome shotgun (WGS) entry which is preliminary data.</text>
</comment>
<dbReference type="Pfam" id="PF03119">
    <property type="entry name" value="DNA_ligase_ZBD"/>
    <property type="match status" value="1"/>
</dbReference>
<dbReference type="Gene3D" id="3.30.470.30">
    <property type="entry name" value="DNA ligase/mRNA capping enzyme"/>
    <property type="match status" value="1"/>
</dbReference>
<feature type="binding site" evidence="14">
    <location>
        <position position="171"/>
    </location>
    <ligand>
        <name>NAD(+)</name>
        <dbReference type="ChEBI" id="CHEBI:57540"/>
    </ligand>
</feature>
<dbReference type="InterPro" id="IPR036420">
    <property type="entry name" value="BRCT_dom_sf"/>
</dbReference>
<dbReference type="GO" id="GO:0046872">
    <property type="term" value="F:metal ion binding"/>
    <property type="evidence" value="ECO:0007669"/>
    <property type="project" value="UniProtKB-KW"/>
</dbReference>
<dbReference type="InterPro" id="IPR001357">
    <property type="entry name" value="BRCT_dom"/>
</dbReference>
<dbReference type="InterPro" id="IPR013839">
    <property type="entry name" value="DNAligase_adenylation"/>
</dbReference>
<evidence type="ECO:0000256" key="15">
    <source>
        <dbReference type="RuleBase" id="RU000618"/>
    </source>
</evidence>
<evidence type="ECO:0000256" key="6">
    <source>
        <dbReference type="ARBA" id="ARBA00022723"/>
    </source>
</evidence>
<dbReference type="SMART" id="SM00532">
    <property type="entry name" value="LIGANc"/>
    <property type="match status" value="1"/>
</dbReference>
<evidence type="ECO:0000256" key="5">
    <source>
        <dbReference type="ARBA" id="ARBA00022705"/>
    </source>
</evidence>
<feature type="binding site" evidence="14">
    <location>
        <position position="311"/>
    </location>
    <ligand>
        <name>NAD(+)</name>
        <dbReference type="ChEBI" id="CHEBI:57540"/>
    </ligand>
</feature>
<name>A0A933LQF5_UNCTE</name>
<dbReference type="FunFam" id="1.10.287.610:FF:000002">
    <property type="entry name" value="DNA ligase"/>
    <property type="match status" value="1"/>
</dbReference>
<feature type="binding site" evidence="14">
    <location>
        <position position="405"/>
    </location>
    <ligand>
        <name>Zn(2+)</name>
        <dbReference type="ChEBI" id="CHEBI:29105"/>
    </ligand>
</feature>
<protein>
    <recommendedName>
        <fullName evidence="3 14">DNA ligase</fullName>
        <ecNumber evidence="2 14">6.5.1.2</ecNumber>
    </recommendedName>
    <alternativeName>
        <fullName evidence="14">Polydeoxyribonucleotide synthase [NAD(+)]</fullName>
    </alternativeName>
</protein>
<evidence type="ECO:0000256" key="4">
    <source>
        <dbReference type="ARBA" id="ARBA00022598"/>
    </source>
</evidence>
<keyword evidence="10 14" id="KW-0520">NAD</keyword>
<evidence type="ECO:0000256" key="7">
    <source>
        <dbReference type="ARBA" id="ARBA00022763"/>
    </source>
</evidence>
<dbReference type="InterPro" id="IPR018239">
    <property type="entry name" value="DNA_ligase_AS"/>
</dbReference>
<dbReference type="PROSITE" id="PS01055">
    <property type="entry name" value="DNA_LIGASE_N1"/>
    <property type="match status" value="1"/>
</dbReference>
<dbReference type="Pfam" id="PF01653">
    <property type="entry name" value="DNA_ligase_aden"/>
    <property type="match status" value="1"/>
</dbReference>
<feature type="binding site" evidence="14">
    <location>
        <position position="113"/>
    </location>
    <ligand>
        <name>NAD(+)</name>
        <dbReference type="ChEBI" id="CHEBI:57540"/>
    </ligand>
</feature>
<dbReference type="Gene3D" id="1.10.287.610">
    <property type="entry name" value="Helix hairpin bin"/>
    <property type="match status" value="1"/>
</dbReference>
<dbReference type="NCBIfam" id="TIGR00575">
    <property type="entry name" value="dnlj"/>
    <property type="match status" value="1"/>
</dbReference>
<keyword evidence="6 14" id="KW-0479">Metal-binding</keyword>
<dbReference type="InterPro" id="IPR001679">
    <property type="entry name" value="DNA_ligase"/>
</dbReference>
<feature type="active site" description="N6-AMP-lysine intermediate" evidence="14">
    <location>
        <position position="115"/>
    </location>
</feature>
<feature type="binding site" evidence="14">
    <location>
        <position position="408"/>
    </location>
    <ligand>
        <name>Zn(2+)</name>
        <dbReference type="ChEBI" id="CHEBI:29105"/>
    </ligand>
</feature>
<dbReference type="FunFam" id="1.10.150.20:FF:000007">
    <property type="entry name" value="DNA ligase"/>
    <property type="match status" value="1"/>
</dbReference>
<feature type="binding site" evidence="14">
    <location>
        <begin position="33"/>
        <end position="37"/>
    </location>
    <ligand>
        <name>NAD(+)</name>
        <dbReference type="ChEBI" id="CHEBI:57540"/>
    </ligand>
</feature>
<dbReference type="PROSITE" id="PS01056">
    <property type="entry name" value="DNA_LIGASE_N2"/>
    <property type="match status" value="1"/>
</dbReference>
<dbReference type="GO" id="GO:0006260">
    <property type="term" value="P:DNA replication"/>
    <property type="evidence" value="ECO:0007669"/>
    <property type="project" value="UniProtKB-KW"/>
</dbReference>